<name>A0A2T5XZ70_9FLAO</name>
<evidence type="ECO:0000313" key="1">
    <source>
        <dbReference type="EMBL" id="PTX08824.1"/>
    </source>
</evidence>
<reference evidence="1 2" key="1">
    <citation type="submission" date="2018-04" db="EMBL/GenBank/DDBJ databases">
        <title>Genomic Encyclopedia of Archaeal and Bacterial Type Strains, Phase II (KMG-II): from individual species to whole genera.</title>
        <authorList>
            <person name="Goeker M."/>
        </authorList>
    </citation>
    <scope>NUCLEOTIDE SEQUENCE [LARGE SCALE GENOMIC DNA]</scope>
    <source>
        <strain evidence="1 2">DSM 22902</strain>
    </source>
</reference>
<organism evidence="1 2">
    <name type="scientific">Capnocytophaga leadbetteri</name>
    <dbReference type="NCBI Taxonomy" id="327575"/>
    <lineage>
        <taxon>Bacteria</taxon>
        <taxon>Pseudomonadati</taxon>
        <taxon>Bacteroidota</taxon>
        <taxon>Flavobacteriia</taxon>
        <taxon>Flavobacteriales</taxon>
        <taxon>Flavobacteriaceae</taxon>
        <taxon>Capnocytophaga</taxon>
    </lineage>
</organism>
<evidence type="ECO:0000313" key="2">
    <source>
        <dbReference type="Proteomes" id="UP000243985"/>
    </source>
</evidence>
<sequence length="268" mass="31010">MNRAPERWSSRQEMYPIAQKRMAEYPDNSDTSYVNAAISTRLDAFPQRLFWSGLQTYNDIVQLITDLRAGALPNITSTATVDLFGYSIGSFLSVILMMANPKGYFTNAKLFCFCGGMTIDRMFPISKYIMDGRAAITMQKTFAELLSTDFRNDSRLKHYQDSNLHFEEGWFKTMLRYNYYQKERENRFSELENQIKALVLEKDEVTPPAEALNTLKGGYRNIDIEVQIDDYDYPYTHMNPFALTTKNAPQVTEAFNRFITTATKFYNG</sequence>
<dbReference type="Pfam" id="PF19519">
    <property type="entry name" value="DUF6051"/>
    <property type="match status" value="1"/>
</dbReference>
<evidence type="ECO:0008006" key="3">
    <source>
        <dbReference type="Google" id="ProtNLM"/>
    </source>
</evidence>
<dbReference type="Proteomes" id="UP000243985">
    <property type="component" value="Unassembled WGS sequence"/>
</dbReference>
<dbReference type="InterPro" id="IPR029058">
    <property type="entry name" value="AB_hydrolase_fold"/>
</dbReference>
<proteinExistence type="predicted"/>
<protein>
    <recommendedName>
        <fullName evidence="3">Alpha/beta hydrolase</fullName>
    </recommendedName>
</protein>
<dbReference type="EMBL" id="QBKG01000001">
    <property type="protein sequence ID" value="PTX08824.1"/>
    <property type="molecule type" value="Genomic_DNA"/>
</dbReference>
<dbReference type="InterPro" id="IPR046114">
    <property type="entry name" value="DUF6051"/>
</dbReference>
<dbReference type="SUPFAM" id="SSF53474">
    <property type="entry name" value="alpha/beta-Hydrolases"/>
    <property type="match status" value="1"/>
</dbReference>
<gene>
    <name evidence="1" type="ORF">C8P65_101493</name>
</gene>
<comment type="caution">
    <text evidence="1">The sequence shown here is derived from an EMBL/GenBank/DDBJ whole genome shotgun (WGS) entry which is preliminary data.</text>
</comment>
<accession>A0A2T5XZ70</accession>
<dbReference type="AlphaFoldDB" id="A0A2T5XZ70"/>